<comment type="caution">
    <text evidence="2">The sequence shown here is derived from an EMBL/GenBank/DDBJ whole genome shotgun (WGS) entry which is preliminary data.</text>
</comment>
<dbReference type="Proteomes" id="UP001428817">
    <property type="component" value="Unassembled WGS sequence"/>
</dbReference>
<proteinExistence type="predicted"/>
<dbReference type="RefSeq" id="WP_185065595.1">
    <property type="nucleotide sequence ID" value="NZ_BAABJP010000068.1"/>
</dbReference>
<evidence type="ECO:0000256" key="1">
    <source>
        <dbReference type="SAM" id="MobiDB-lite"/>
    </source>
</evidence>
<reference evidence="3" key="1">
    <citation type="journal article" date="2019" name="Int. J. Syst. Evol. Microbiol.">
        <title>The Global Catalogue of Microorganisms (GCM) 10K type strain sequencing project: providing services to taxonomists for standard genome sequencing and annotation.</title>
        <authorList>
            <consortium name="The Broad Institute Genomics Platform"/>
            <consortium name="The Broad Institute Genome Sequencing Center for Infectious Disease"/>
            <person name="Wu L."/>
            <person name="Ma J."/>
        </authorList>
    </citation>
    <scope>NUCLEOTIDE SEQUENCE [LARGE SCALE GENOMIC DNA]</scope>
    <source>
        <strain evidence="3">JCM 18303</strain>
    </source>
</reference>
<name>A0ABP9RDP5_9PSEU</name>
<evidence type="ECO:0000313" key="3">
    <source>
        <dbReference type="Proteomes" id="UP001428817"/>
    </source>
</evidence>
<evidence type="ECO:0008006" key="4">
    <source>
        <dbReference type="Google" id="ProtNLM"/>
    </source>
</evidence>
<evidence type="ECO:0000313" key="2">
    <source>
        <dbReference type="EMBL" id="GAA5175817.1"/>
    </source>
</evidence>
<feature type="region of interest" description="Disordered" evidence="1">
    <location>
        <begin position="1"/>
        <end position="45"/>
    </location>
</feature>
<sequence length="287" mass="31864">MGEQVLEANRSDSPDEDPEPEAKLVDVIPAPRPGEPSDGRDGMAGLGLRVDRLERLLWATSAEEDGEPEPDPELVGLAKSAEYAQTLSTMLLTPKVRAACEQAIESWQHWRREHDRVRYDAVEASRVIAITAGGKERHTEAVRAFESAREELAALRAVERQARNAASHATAQLAHDEEVRERYQPEINAGHRAWATLMARLRAGVGGAVERAEPLPGWLVTSLGSPPVGDPDRWLDLAAQLLAYRITYAVGDPSRPLGDEPTATHSSRCRQWHRELRGQLERWQYEG</sequence>
<organism evidence="2 3">
    <name type="scientific">Pseudonocardia eucalypti</name>
    <dbReference type="NCBI Taxonomy" id="648755"/>
    <lineage>
        <taxon>Bacteria</taxon>
        <taxon>Bacillati</taxon>
        <taxon>Actinomycetota</taxon>
        <taxon>Actinomycetes</taxon>
        <taxon>Pseudonocardiales</taxon>
        <taxon>Pseudonocardiaceae</taxon>
        <taxon>Pseudonocardia</taxon>
    </lineage>
</organism>
<protein>
    <recommendedName>
        <fullName evidence="4">DUF222 domain-containing protein</fullName>
    </recommendedName>
</protein>
<gene>
    <name evidence="2" type="ORF">GCM10023321_82630</name>
</gene>
<dbReference type="EMBL" id="BAABJP010000068">
    <property type="protein sequence ID" value="GAA5175817.1"/>
    <property type="molecule type" value="Genomic_DNA"/>
</dbReference>
<keyword evidence="3" id="KW-1185">Reference proteome</keyword>
<accession>A0ABP9RDP5</accession>